<dbReference type="PANTHER" id="PTHR43252:SF7">
    <property type="entry name" value="TRANSCRIPTIONAL REGULATOR YQJI"/>
    <property type="match status" value="1"/>
</dbReference>
<sequence length="214" mass="24040">MVKNACLSHKIYLKLYLNTTREDAKMRDHHSHRDHGDGRDGFEKRPGPGRERGGRGPRVFAPGDLKLLLLALIAEQPCHGYDLIRQIESMFDGAYSPSPGVIYPTLTFLEESEMILGDAEGGKKRYSITDAGRLSLTDQAIALDGVRMRIEVSKRSLRGHDRPAEIHEAVHNLRHALQMHHGRWSPEEILRVRDLLNNTAKAIVDGPAVQEKAE</sequence>
<reference evidence="3 4" key="1">
    <citation type="submission" date="2016-10" db="EMBL/GenBank/DDBJ databases">
        <authorList>
            <person name="de Groot N.N."/>
        </authorList>
    </citation>
    <scope>NUCLEOTIDE SEQUENCE [LARGE SCALE GENOMIC DNA]</scope>
    <source>
        <strain evidence="3 4">CECT 7543</strain>
    </source>
</reference>
<dbReference type="AlphaFoldDB" id="A0A1H0HDN8"/>
<dbReference type="Gene3D" id="1.10.10.10">
    <property type="entry name" value="Winged helix-like DNA-binding domain superfamily/Winged helix DNA-binding domain"/>
    <property type="match status" value="1"/>
</dbReference>
<gene>
    <name evidence="3" type="ORF">SAMN04489798_2233</name>
</gene>
<dbReference type="Proteomes" id="UP000198827">
    <property type="component" value="Chromosome I"/>
</dbReference>
<evidence type="ECO:0000259" key="2">
    <source>
        <dbReference type="Pfam" id="PF03551"/>
    </source>
</evidence>
<name>A0A1H0HDN8_9PSED</name>
<feature type="domain" description="Transcription regulator PadR N-terminal" evidence="2">
    <location>
        <begin position="69"/>
        <end position="137"/>
    </location>
</feature>
<evidence type="ECO:0000313" key="3">
    <source>
        <dbReference type="EMBL" id="SDO17329.1"/>
    </source>
</evidence>
<feature type="region of interest" description="Disordered" evidence="1">
    <location>
        <begin position="24"/>
        <end position="58"/>
    </location>
</feature>
<evidence type="ECO:0000256" key="1">
    <source>
        <dbReference type="SAM" id="MobiDB-lite"/>
    </source>
</evidence>
<dbReference type="SUPFAM" id="SSF46785">
    <property type="entry name" value="Winged helix' DNA-binding domain"/>
    <property type="match status" value="1"/>
</dbReference>
<dbReference type="InterPro" id="IPR005149">
    <property type="entry name" value="Tscrpt_reg_PadR_N"/>
</dbReference>
<dbReference type="InterPro" id="IPR036388">
    <property type="entry name" value="WH-like_DNA-bd_sf"/>
</dbReference>
<protein>
    <submittedName>
        <fullName evidence="3">Transcriptional regulator PadR-like family protein</fullName>
    </submittedName>
</protein>
<dbReference type="InterPro" id="IPR036390">
    <property type="entry name" value="WH_DNA-bd_sf"/>
</dbReference>
<organism evidence="3 4">
    <name type="scientific">Pseudomonas arsenicoxydans</name>
    <dbReference type="NCBI Taxonomy" id="702115"/>
    <lineage>
        <taxon>Bacteria</taxon>
        <taxon>Pseudomonadati</taxon>
        <taxon>Pseudomonadota</taxon>
        <taxon>Gammaproteobacteria</taxon>
        <taxon>Pseudomonadales</taxon>
        <taxon>Pseudomonadaceae</taxon>
        <taxon>Pseudomonas</taxon>
    </lineage>
</organism>
<dbReference type="Pfam" id="PF03551">
    <property type="entry name" value="PadR"/>
    <property type="match status" value="1"/>
</dbReference>
<dbReference type="EMBL" id="LT629705">
    <property type="protein sequence ID" value="SDO17329.1"/>
    <property type="molecule type" value="Genomic_DNA"/>
</dbReference>
<feature type="compositionally biased region" description="Basic and acidic residues" evidence="1">
    <location>
        <begin position="34"/>
        <end position="54"/>
    </location>
</feature>
<evidence type="ECO:0000313" key="4">
    <source>
        <dbReference type="Proteomes" id="UP000198827"/>
    </source>
</evidence>
<dbReference type="PANTHER" id="PTHR43252">
    <property type="entry name" value="TRANSCRIPTIONAL REGULATOR YQJI"/>
    <property type="match status" value="1"/>
</dbReference>
<accession>A0A1H0HDN8</accession>
<proteinExistence type="predicted"/>